<evidence type="ECO:0000256" key="9">
    <source>
        <dbReference type="ARBA" id="ARBA00048659"/>
    </source>
</evidence>
<name>T1JEX2_STRMM</name>
<dbReference type="PROSITE" id="PS50011">
    <property type="entry name" value="PROTEIN_KINASE_DOM"/>
    <property type="match status" value="1"/>
</dbReference>
<comment type="catalytic activity">
    <reaction evidence="9">
        <text>L-threonyl-[protein] + ATP = O-phospho-L-threonyl-[protein] + ADP + H(+)</text>
        <dbReference type="Rhea" id="RHEA:46608"/>
        <dbReference type="Rhea" id="RHEA-COMP:11060"/>
        <dbReference type="Rhea" id="RHEA-COMP:11605"/>
        <dbReference type="ChEBI" id="CHEBI:15378"/>
        <dbReference type="ChEBI" id="CHEBI:30013"/>
        <dbReference type="ChEBI" id="CHEBI:30616"/>
        <dbReference type="ChEBI" id="CHEBI:61977"/>
        <dbReference type="ChEBI" id="CHEBI:456216"/>
        <dbReference type="EC" id="2.7.11.1"/>
    </reaction>
    <physiologicalReaction direction="left-to-right" evidence="9">
        <dbReference type="Rhea" id="RHEA:46609"/>
    </physiologicalReaction>
</comment>
<sequence length="421" mass="48255">MRAKPNGKKIQKKSGYKPSTVIARYIKPLKVLGFQVLDQLGHGSEGVVFLVLNERTGKKVAIKACDRRKCPKNAVGEFWLWAHVDHPHCLKIQDKYIFKKLVYYVMAYTPNLTVLDWIQDAWYTPKIVLDSNKPNEEMLKRWCRQILSGVQYLHYKSFYHLDIKPDNVFLDEFWNVKIGDFGFMRTGEDLSEPLMLGCPAYMPPEGLKAPLLNKIDLAKVDVWSTGVTILEMLTGKLLSGKNFRICAQRRASLLQNLRENHPKALRMQTFYPGGHELVVHLIKWDPLSRVSATEALQHPWLRLKSADSHMRCDKLLTSPSGSSPSILKSLVSAATSKFGTMSFTKKLTLLQSPLKITIEKPRNKLTRKKLDKNTVVKEHSAPTQIRPPLLQIRKRKLAEEPGDLCVKKRYKPNNYMSDSYL</sequence>
<dbReference type="EnsemblMetazoa" id="SMAR012375-RA">
    <property type="protein sequence ID" value="SMAR012375-PA"/>
    <property type="gene ID" value="SMAR012375"/>
</dbReference>
<comment type="similarity">
    <text evidence="8">Belongs to the protein kinase superfamily. Ser/Thr protein kinase family. GCN2 subfamily.</text>
</comment>
<dbReference type="Gene3D" id="1.10.510.10">
    <property type="entry name" value="Transferase(Phosphotransferase) domain 1"/>
    <property type="match status" value="1"/>
</dbReference>
<dbReference type="Proteomes" id="UP000014500">
    <property type="component" value="Unassembled WGS sequence"/>
</dbReference>
<dbReference type="PANTHER" id="PTHR11042">
    <property type="entry name" value="EUKARYOTIC TRANSLATION INITIATION FACTOR 2-ALPHA KINASE EIF2-ALPHA KINASE -RELATED"/>
    <property type="match status" value="1"/>
</dbReference>
<dbReference type="EC" id="2.7.11.1" evidence="1"/>
<protein>
    <recommendedName>
        <fullName evidence="1">non-specific serine/threonine protein kinase</fullName>
        <ecNumber evidence="1">2.7.11.1</ecNumber>
    </recommendedName>
</protein>
<accession>T1JEX2</accession>
<dbReference type="GO" id="GO:0005524">
    <property type="term" value="F:ATP binding"/>
    <property type="evidence" value="ECO:0007669"/>
    <property type="project" value="UniProtKB-KW"/>
</dbReference>
<evidence type="ECO:0000256" key="3">
    <source>
        <dbReference type="ARBA" id="ARBA00022679"/>
    </source>
</evidence>
<evidence type="ECO:0000256" key="10">
    <source>
        <dbReference type="ARBA" id="ARBA00048977"/>
    </source>
</evidence>
<dbReference type="PhylomeDB" id="T1JEX2"/>
<dbReference type="InterPro" id="IPR008271">
    <property type="entry name" value="Ser/Thr_kinase_AS"/>
</dbReference>
<keyword evidence="5" id="KW-0418">Kinase</keyword>
<evidence type="ECO:0000259" key="11">
    <source>
        <dbReference type="PROSITE" id="PS50011"/>
    </source>
</evidence>
<organism evidence="12 13">
    <name type="scientific">Strigamia maritima</name>
    <name type="common">European centipede</name>
    <name type="synonym">Geophilus maritimus</name>
    <dbReference type="NCBI Taxonomy" id="126957"/>
    <lineage>
        <taxon>Eukaryota</taxon>
        <taxon>Metazoa</taxon>
        <taxon>Ecdysozoa</taxon>
        <taxon>Arthropoda</taxon>
        <taxon>Myriapoda</taxon>
        <taxon>Chilopoda</taxon>
        <taxon>Pleurostigmophora</taxon>
        <taxon>Geophilomorpha</taxon>
        <taxon>Linotaeniidae</taxon>
        <taxon>Strigamia</taxon>
    </lineage>
</organism>
<dbReference type="eggNOG" id="KOG0588">
    <property type="taxonomic scope" value="Eukaryota"/>
</dbReference>
<dbReference type="CDD" id="cd00180">
    <property type="entry name" value="PKc"/>
    <property type="match status" value="1"/>
</dbReference>
<dbReference type="AlphaFoldDB" id="T1JEX2"/>
<dbReference type="InterPro" id="IPR000719">
    <property type="entry name" value="Prot_kinase_dom"/>
</dbReference>
<keyword evidence="4" id="KW-0547">Nucleotide-binding</keyword>
<evidence type="ECO:0000313" key="12">
    <source>
        <dbReference type="EnsemblMetazoa" id="SMAR012375-PA"/>
    </source>
</evidence>
<proteinExistence type="inferred from homology"/>
<evidence type="ECO:0000256" key="6">
    <source>
        <dbReference type="ARBA" id="ARBA00022840"/>
    </source>
</evidence>
<feature type="domain" description="Protein kinase" evidence="11">
    <location>
        <begin position="34"/>
        <end position="301"/>
    </location>
</feature>
<dbReference type="SUPFAM" id="SSF56112">
    <property type="entry name" value="Protein kinase-like (PK-like)"/>
    <property type="match status" value="1"/>
</dbReference>
<dbReference type="STRING" id="126957.T1JEX2"/>
<evidence type="ECO:0000256" key="5">
    <source>
        <dbReference type="ARBA" id="ARBA00022777"/>
    </source>
</evidence>
<dbReference type="HOGENOM" id="CLU_652703_0_0_1"/>
<keyword evidence="2" id="KW-0723">Serine/threonine-protein kinase</keyword>
<keyword evidence="13" id="KW-1185">Reference proteome</keyword>
<dbReference type="InterPro" id="IPR050339">
    <property type="entry name" value="CC_SR_Kinase"/>
</dbReference>
<evidence type="ECO:0000256" key="7">
    <source>
        <dbReference type="ARBA" id="ARBA00023193"/>
    </source>
</evidence>
<evidence type="ECO:0000256" key="4">
    <source>
        <dbReference type="ARBA" id="ARBA00022741"/>
    </source>
</evidence>
<reference evidence="12" key="2">
    <citation type="submission" date="2015-02" db="UniProtKB">
        <authorList>
            <consortium name="EnsemblMetazoa"/>
        </authorList>
    </citation>
    <scope>IDENTIFICATION</scope>
</reference>
<dbReference type="GO" id="GO:0005634">
    <property type="term" value="C:nucleus"/>
    <property type="evidence" value="ECO:0007669"/>
    <property type="project" value="TreeGrafter"/>
</dbReference>
<keyword evidence="6" id="KW-0067">ATP-binding</keyword>
<comment type="catalytic activity">
    <reaction evidence="10">
        <text>L-seryl-[protein] + ATP = O-phospho-L-seryl-[protein] + ADP + H(+)</text>
        <dbReference type="Rhea" id="RHEA:17989"/>
        <dbReference type="Rhea" id="RHEA-COMP:9863"/>
        <dbReference type="Rhea" id="RHEA-COMP:11604"/>
        <dbReference type="ChEBI" id="CHEBI:15378"/>
        <dbReference type="ChEBI" id="CHEBI:29999"/>
        <dbReference type="ChEBI" id="CHEBI:30616"/>
        <dbReference type="ChEBI" id="CHEBI:83421"/>
        <dbReference type="ChEBI" id="CHEBI:456216"/>
        <dbReference type="EC" id="2.7.11.1"/>
    </reaction>
    <physiologicalReaction direction="left-to-right" evidence="10">
        <dbReference type="Rhea" id="RHEA:17990"/>
    </physiologicalReaction>
</comment>
<evidence type="ECO:0000256" key="1">
    <source>
        <dbReference type="ARBA" id="ARBA00012513"/>
    </source>
</evidence>
<dbReference type="InterPro" id="IPR011009">
    <property type="entry name" value="Kinase-like_dom_sf"/>
</dbReference>
<dbReference type="SMART" id="SM00220">
    <property type="entry name" value="S_TKc"/>
    <property type="match status" value="1"/>
</dbReference>
<dbReference type="PANTHER" id="PTHR11042:SF160">
    <property type="entry name" value="EUKARYOTIC TRANSLATION INITIATION FACTOR 2-ALPHA KINASE 1"/>
    <property type="match status" value="1"/>
</dbReference>
<reference evidence="13" key="1">
    <citation type="submission" date="2011-05" db="EMBL/GenBank/DDBJ databases">
        <authorList>
            <person name="Richards S.R."/>
            <person name="Qu J."/>
            <person name="Jiang H."/>
            <person name="Jhangiani S.N."/>
            <person name="Agravi P."/>
            <person name="Goodspeed R."/>
            <person name="Gross S."/>
            <person name="Mandapat C."/>
            <person name="Jackson L."/>
            <person name="Mathew T."/>
            <person name="Pu L."/>
            <person name="Thornton R."/>
            <person name="Saada N."/>
            <person name="Wilczek-Boney K.B."/>
            <person name="Lee S."/>
            <person name="Kovar C."/>
            <person name="Wu Y."/>
            <person name="Scherer S.E."/>
            <person name="Worley K.C."/>
            <person name="Muzny D.M."/>
            <person name="Gibbs R."/>
        </authorList>
    </citation>
    <scope>NUCLEOTIDE SEQUENCE</scope>
    <source>
        <strain evidence="13">Brora</strain>
    </source>
</reference>
<dbReference type="GO" id="GO:0004694">
    <property type="term" value="F:eukaryotic translation initiation factor 2alpha kinase activity"/>
    <property type="evidence" value="ECO:0007669"/>
    <property type="project" value="TreeGrafter"/>
</dbReference>
<dbReference type="GO" id="GO:0005737">
    <property type="term" value="C:cytoplasm"/>
    <property type="evidence" value="ECO:0007669"/>
    <property type="project" value="TreeGrafter"/>
</dbReference>
<dbReference type="GO" id="GO:0017148">
    <property type="term" value="P:negative regulation of translation"/>
    <property type="evidence" value="ECO:0007669"/>
    <property type="project" value="UniProtKB-KW"/>
</dbReference>
<evidence type="ECO:0000256" key="8">
    <source>
        <dbReference type="ARBA" id="ARBA00037982"/>
    </source>
</evidence>
<keyword evidence="3" id="KW-0808">Transferase</keyword>
<dbReference type="Pfam" id="PF00069">
    <property type="entry name" value="Pkinase"/>
    <property type="match status" value="1"/>
</dbReference>
<dbReference type="EMBL" id="JH432130">
    <property type="status" value="NOT_ANNOTATED_CDS"/>
    <property type="molecule type" value="Genomic_DNA"/>
</dbReference>
<dbReference type="PROSITE" id="PS00108">
    <property type="entry name" value="PROTEIN_KINASE_ST"/>
    <property type="match status" value="1"/>
</dbReference>
<evidence type="ECO:0000256" key="2">
    <source>
        <dbReference type="ARBA" id="ARBA00022527"/>
    </source>
</evidence>
<keyword evidence="7" id="KW-0652">Protein synthesis inhibitor</keyword>
<evidence type="ECO:0000313" key="13">
    <source>
        <dbReference type="Proteomes" id="UP000014500"/>
    </source>
</evidence>